<evidence type="ECO:0000256" key="1">
    <source>
        <dbReference type="SAM" id="MobiDB-lite"/>
    </source>
</evidence>
<evidence type="ECO:0000313" key="3">
    <source>
        <dbReference type="EMBL" id="OUJ74458.1"/>
    </source>
</evidence>
<feature type="region of interest" description="Disordered" evidence="1">
    <location>
        <begin position="89"/>
        <end position="111"/>
    </location>
</feature>
<accession>A0A243WFZ2</accession>
<reference evidence="3 4" key="1">
    <citation type="submission" date="2017-01" db="EMBL/GenBank/DDBJ databases">
        <title>A new Hymenobacter.</title>
        <authorList>
            <person name="Liang Y."/>
            <person name="Feng F."/>
        </authorList>
    </citation>
    <scope>NUCLEOTIDE SEQUENCE [LARGE SCALE GENOMIC DNA]</scope>
    <source>
        <strain evidence="3">MIMBbqt21</strain>
    </source>
</reference>
<proteinExistence type="predicted"/>
<organism evidence="3 4">
    <name type="scientific">Hymenobacter crusticola</name>
    <dbReference type="NCBI Taxonomy" id="1770526"/>
    <lineage>
        <taxon>Bacteria</taxon>
        <taxon>Pseudomonadati</taxon>
        <taxon>Bacteroidota</taxon>
        <taxon>Cytophagia</taxon>
        <taxon>Cytophagales</taxon>
        <taxon>Hymenobacteraceae</taxon>
        <taxon>Hymenobacter</taxon>
    </lineage>
</organism>
<keyword evidence="4" id="KW-1185">Reference proteome</keyword>
<evidence type="ECO:0000256" key="2">
    <source>
        <dbReference type="SAM" id="SignalP"/>
    </source>
</evidence>
<sequence length="111" mass="11917">MKKLAFYMAALGMLPAFCLADGLPQPNPTRAAKQIVPGKRPMRRFIGLVNDESKGTTKQLEPGGSFVSRPNAMRVLTPAAPASMLIVRPSSSPRDAQAVQSLPQQTFTPVP</sequence>
<keyword evidence="2" id="KW-0732">Signal</keyword>
<evidence type="ECO:0000313" key="4">
    <source>
        <dbReference type="Proteomes" id="UP000194873"/>
    </source>
</evidence>
<comment type="caution">
    <text evidence="3">The sequence shown here is derived from an EMBL/GenBank/DDBJ whole genome shotgun (WGS) entry which is preliminary data.</text>
</comment>
<gene>
    <name evidence="3" type="ORF">BXP70_06635</name>
</gene>
<dbReference type="EMBL" id="MTSE01000003">
    <property type="protein sequence ID" value="OUJ74458.1"/>
    <property type="molecule type" value="Genomic_DNA"/>
</dbReference>
<dbReference type="Proteomes" id="UP000194873">
    <property type="component" value="Unassembled WGS sequence"/>
</dbReference>
<dbReference type="AlphaFoldDB" id="A0A243WFZ2"/>
<feature type="chain" id="PRO_5013235750" evidence="2">
    <location>
        <begin position="21"/>
        <end position="111"/>
    </location>
</feature>
<feature type="signal peptide" evidence="2">
    <location>
        <begin position="1"/>
        <end position="20"/>
    </location>
</feature>
<name>A0A243WFZ2_9BACT</name>
<protein>
    <submittedName>
        <fullName evidence="3">Uncharacterized protein</fullName>
    </submittedName>
</protein>